<dbReference type="PROSITE" id="PS01095">
    <property type="entry name" value="GH18_1"/>
    <property type="match status" value="1"/>
</dbReference>
<evidence type="ECO:0000256" key="3">
    <source>
        <dbReference type="RuleBase" id="RU000489"/>
    </source>
</evidence>
<dbReference type="OMA" id="QRLVCYY"/>
<feature type="signal peptide" evidence="5">
    <location>
        <begin position="1"/>
        <end position="18"/>
    </location>
</feature>
<comment type="similarity">
    <text evidence="4">Belongs to the glycosyl hydrolase 18 family.</text>
</comment>
<proteinExistence type="inferred from homology"/>
<reference evidence="7" key="2">
    <citation type="submission" date="2022-06" db="UniProtKB">
        <authorList>
            <consortium name="EnsemblMetazoa"/>
        </authorList>
    </citation>
    <scope>IDENTIFICATION</scope>
    <source>
        <strain evidence="7">DF5081</strain>
    </source>
</reference>
<dbReference type="PANTHER" id="PTHR11177">
    <property type="entry name" value="CHITINASE"/>
    <property type="match status" value="1"/>
</dbReference>
<dbReference type="Gene3D" id="3.20.20.80">
    <property type="entry name" value="Glycosidases"/>
    <property type="match status" value="1"/>
</dbReference>
<dbReference type="GO" id="GO:0004568">
    <property type="term" value="F:chitinase activity"/>
    <property type="evidence" value="ECO:0007669"/>
    <property type="project" value="TreeGrafter"/>
</dbReference>
<keyword evidence="1 3" id="KW-0378">Hydrolase</keyword>
<protein>
    <submittedName>
        <fullName evidence="7">Glyco_18 domain-containing protein</fullName>
    </submittedName>
</protein>
<dbReference type="SUPFAM" id="SSF54556">
    <property type="entry name" value="Chitinase insertion domain"/>
    <property type="match status" value="1"/>
</dbReference>
<evidence type="ECO:0000256" key="2">
    <source>
        <dbReference type="ARBA" id="ARBA00023295"/>
    </source>
</evidence>
<dbReference type="GO" id="GO:0005576">
    <property type="term" value="C:extracellular region"/>
    <property type="evidence" value="ECO:0007669"/>
    <property type="project" value="TreeGrafter"/>
</dbReference>
<organism evidence="7 8">
    <name type="scientific">Caenorhabditis japonica</name>
    <dbReference type="NCBI Taxonomy" id="281687"/>
    <lineage>
        <taxon>Eukaryota</taxon>
        <taxon>Metazoa</taxon>
        <taxon>Ecdysozoa</taxon>
        <taxon>Nematoda</taxon>
        <taxon>Chromadorea</taxon>
        <taxon>Rhabditida</taxon>
        <taxon>Rhabditina</taxon>
        <taxon>Rhabditomorpha</taxon>
        <taxon>Rhabditoidea</taxon>
        <taxon>Rhabditidae</taxon>
        <taxon>Peloderinae</taxon>
        <taxon>Caenorhabditis</taxon>
    </lineage>
</organism>
<dbReference type="SUPFAM" id="SSF51445">
    <property type="entry name" value="(Trans)glycosidases"/>
    <property type="match status" value="1"/>
</dbReference>
<dbReference type="Proteomes" id="UP000005237">
    <property type="component" value="Unassembled WGS sequence"/>
</dbReference>
<keyword evidence="2 3" id="KW-0326">Glycosidase</keyword>
<evidence type="ECO:0000256" key="5">
    <source>
        <dbReference type="SAM" id="SignalP"/>
    </source>
</evidence>
<feature type="chain" id="PRO_5035857820" evidence="5">
    <location>
        <begin position="19"/>
        <end position="363"/>
    </location>
</feature>
<dbReference type="Gene3D" id="3.10.50.10">
    <property type="match status" value="1"/>
</dbReference>
<accession>A0A8R1I1H7</accession>
<keyword evidence="5" id="KW-0732">Signal</keyword>
<dbReference type="InterPro" id="IPR050314">
    <property type="entry name" value="Glycosyl_Hydrlase_18"/>
</dbReference>
<dbReference type="AlphaFoldDB" id="A0A8R1I1H7"/>
<dbReference type="EnsemblMetazoa" id="CJA16584a.1">
    <property type="protein sequence ID" value="CJA16584a.1"/>
    <property type="gene ID" value="WBGene00135787"/>
</dbReference>
<name>A0A8R1I1H7_CAEJA</name>
<dbReference type="InterPro" id="IPR017853">
    <property type="entry name" value="GH"/>
</dbReference>
<reference evidence="8" key="1">
    <citation type="submission" date="2010-08" db="EMBL/GenBank/DDBJ databases">
        <authorList>
            <consortium name="Caenorhabditis japonica Sequencing Consortium"/>
            <person name="Wilson R.K."/>
        </authorList>
    </citation>
    <scope>NUCLEOTIDE SEQUENCE [LARGE SCALE GENOMIC DNA]</scope>
    <source>
        <strain evidence="8">DF5081</strain>
    </source>
</reference>
<dbReference type="InterPro" id="IPR001579">
    <property type="entry name" value="Glyco_hydro_18_chit_AS"/>
</dbReference>
<dbReference type="GO" id="GO:0006032">
    <property type="term" value="P:chitin catabolic process"/>
    <property type="evidence" value="ECO:0007669"/>
    <property type="project" value="TreeGrafter"/>
</dbReference>
<dbReference type="GO" id="GO:0008061">
    <property type="term" value="F:chitin binding"/>
    <property type="evidence" value="ECO:0007669"/>
    <property type="project" value="InterPro"/>
</dbReference>
<dbReference type="InterPro" id="IPR029070">
    <property type="entry name" value="Chitinase_insertion_sf"/>
</dbReference>
<evidence type="ECO:0000313" key="8">
    <source>
        <dbReference type="Proteomes" id="UP000005237"/>
    </source>
</evidence>
<dbReference type="PROSITE" id="PS51910">
    <property type="entry name" value="GH18_2"/>
    <property type="match status" value="1"/>
</dbReference>
<dbReference type="Pfam" id="PF00704">
    <property type="entry name" value="Glyco_hydro_18"/>
    <property type="match status" value="1"/>
</dbReference>
<dbReference type="GO" id="GO:0005975">
    <property type="term" value="P:carbohydrate metabolic process"/>
    <property type="evidence" value="ECO:0007669"/>
    <property type="project" value="InterPro"/>
</dbReference>
<dbReference type="SMART" id="SM00636">
    <property type="entry name" value="Glyco_18"/>
    <property type="match status" value="1"/>
</dbReference>
<evidence type="ECO:0000313" key="7">
    <source>
        <dbReference type="EnsemblMetazoa" id="CJA16584a.1"/>
    </source>
</evidence>
<keyword evidence="8" id="KW-1185">Reference proteome</keyword>
<evidence type="ECO:0000259" key="6">
    <source>
        <dbReference type="PROSITE" id="PS51910"/>
    </source>
</evidence>
<dbReference type="PANTHER" id="PTHR11177:SF317">
    <property type="entry name" value="CHITINASE 12-RELATED"/>
    <property type="match status" value="1"/>
</dbReference>
<sequence>MKLFKLLSIFLLLQPTSAIPVVCYYILNQPRVSEVPIELCSNVILINSAHISEKSGSLQIFEPDISEFSELHEKRKDLQLLVSITSSNPSFSLLTSNPSLMEQFSRNLTATLLKFNLNGVDIDWEFPAWSRDAKRADRSNFSMFLKILNSHLKPQSLTLSVAVPGPPTISRVAYDVEVLNRYADMVQVMNYDFHVYNKLSNPVVGFNAPLHPMRAEISVLGEMNVESSMKTWLDTLGLDRNKTIFGIPTYARAFQLLTHYLHKPYSPATRSRPEFTNYDDICELVKNPSYTKVWNRHAQAPYLYGPSGLWISYENPESIAAKMDMAKHLKVGGVMVFSIGSDDVTGKCGDTFPLLKLIAKLAN</sequence>
<dbReference type="InterPro" id="IPR001223">
    <property type="entry name" value="Glyco_hydro18_cat"/>
</dbReference>
<evidence type="ECO:0000256" key="1">
    <source>
        <dbReference type="ARBA" id="ARBA00022801"/>
    </source>
</evidence>
<dbReference type="InterPro" id="IPR011583">
    <property type="entry name" value="Chitinase_II/V-like_cat"/>
</dbReference>
<evidence type="ECO:0000256" key="4">
    <source>
        <dbReference type="RuleBase" id="RU004453"/>
    </source>
</evidence>
<feature type="domain" description="GH18" evidence="6">
    <location>
        <begin position="19"/>
        <end position="363"/>
    </location>
</feature>